<evidence type="ECO:0000256" key="6">
    <source>
        <dbReference type="ARBA" id="ARBA00022989"/>
    </source>
</evidence>
<accession>A0A4U8YP96</accession>
<dbReference type="PANTHER" id="PTHR34979">
    <property type="entry name" value="INNER MEMBRANE PROTEIN YGAZ"/>
    <property type="match status" value="1"/>
</dbReference>
<keyword evidence="4" id="KW-1003">Cell membrane</keyword>
<keyword evidence="5 8" id="KW-0812">Transmembrane</keyword>
<name>A0A4U8YP96_9BACT</name>
<evidence type="ECO:0000256" key="4">
    <source>
        <dbReference type="ARBA" id="ARBA00022475"/>
    </source>
</evidence>
<feature type="transmembrane region" description="Helical" evidence="8">
    <location>
        <begin position="17"/>
        <end position="37"/>
    </location>
</feature>
<evidence type="ECO:0000256" key="2">
    <source>
        <dbReference type="ARBA" id="ARBA00010735"/>
    </source>
</evidence>
<dbReference type="GO" id="GO:0005886">
    <property type="term" value="C:plasma membrane"/>
    <property type="evidence" value="ECO:0007669"/>
    <property type="project" value="UniProtKB-SubCell"/>
</dbReference>
<feature type="transmembrane region" description="Helical" evidence="8">
    <location>
        <begin position="43"/>
        <end position="67"/>
    </location>
</feature>
<gene>
    <name evidence="9" type="ORF">MSL71_36980</name>
</gene>
<evidence type="ECO:0000256" key="7">
    <source>
        <dbReference type="ARBA" id="ARBA00023136"/>
    </source>
</evidence>
<evidence type="ECO:0000313" key="10">
    <source>
        <dbReference type="Proteomes" id="UP000507962"/>
    </source>
</evidence>
<protein>
    <submittedName>
        <fullName evidence="9">Branched-chain amino acid transport permease</fullName>
    </submittedName>
</protein>
<dbReference type="EMBL" id="CAADHO010000007">
    <property type="protein sequence ID" value="VFQ46035.1"/>
    <property type="molecule type" value="Genomic_DNA"/>
</dbReference>
<evidence type="ECO:0000256" key="1">
    <source>
        <dbReference type="ARBA" id="ARBA00004651"/>
    </source>
</evidence>
<keyword evidence="10" id="KW-1185">Reference proteome</keyword>
<dbReference type="GO" id="GO:1903785">
    <property type="term" value="P:L-valine transmembrane transport"/>
    <property type="evidence" value="ECO:0007669"/>
    <property type="project" value="TreeGrafter"/>
</dbReference>
<dbReference type="Proteomes" id="UP000507962">
    <property type="component" value="Unassembled WGS sequence"/>
</dbReference>
<feature type="transmembrane region" description="Helical" evidence="8">
    <location>
        <begin position="166"/>
        <end position="184"/>
    </location>
</feature>
<evidence type="ECO:0000256" key="3">
    <source>
        <dbReference type="ARBA" id="ARBA00022448"/>
    </source>
</evidence>
<reference evidence="9 10" key="1">
    <citation type="submission" date="2019-03" db="EMBL/GenBank/DDBJ databases">
        <authorList>
            <person name="Nijsse B."/>
        </authorList>
    </citation>
    <scope>NUCLEOTIDE SEQUENCE [LARGE SCALE GENOMIC DNA]</scope>
    <source>
        <strain evidence="9">Desulfoluna butyratoxydans MSL71</strain>
    </source>
</reference>
<proteinExistence type="inferred from homology"/>
<comment type="similarity">
    <text evidence="2">Belongs to the AzlC family.</text>
</comment>
<evidence type="ECO:0000256" key="5">
    <source>
        <dbReference type="ARBA" id="ARBA00022692"/>
    </source>
</evidence>
<dbReference type="PANTHER" id="PTHR34979:SF1">
    <property type="entry name" value="INNER MEMBRANE PROTEIN YGAZ"/>
    <property type="match status" value="1"/>
</dbReference>
<dbReference type="InterPro" id="IPR011606">
    <property type="entry name" value="Brnchd-chn_aa_trnsp_permease"/>
</dbReference>
<feature type="transmembrane region" description="Helical" evidence="8">
    <location>
        <begin position="204"/>
        <end position="226"/>
    </location>
</feature>
<sequence>MGWCDEKRAVFLEGVRASLPLMLGVIPFALICGIASVEAGLPVWQAVVIPVVIFAGAAQLAVTHLFVAGAPAVVMVLTALVINLRFVMYSASIAPHFKPVPGRWRPMLSYLLTDQAYALSLTKFNQPEGCRYPFAYTMGAGVTVFVAWHVCNGLGVLLGAGVPEGWGLDFGVPLTFMALLVPAVQDRPTLAAALVSGVTAVAAAGLPCGLNIIAAALAGIGAGMLFDSGAQGRVS</sequence>
<keyword evidence="3" id="KW-0813">Transport</keyword>
<comment type="subcellular location">
    <subcellularLocation>
        <location evidence="1">Cell membrane</location>
        <topology evidence="1">Multi-pass membrane protein</topology>
    </subcellularLocation>
</comment>
<keyword evidence="6 8" id="KW-1133">Transmembrane helix</keyword>
<evidence type="ECO:0000256" key="8">
    <source>
        <dbReference type="SAM" id="Phobius"/>
    </source>
</evidence>
<dbReference type="RefSeq" id="WP_180143278.1">
    <property type="nucleotide sequence ID" value="NZ_CAADHO010000007.1"/>
</dbReference>
<organism evidence="9 10">
    <name type="scientific">Desulfoluna butyratoxydans</name>
    <dbReference type="NCBI Taxonomy" id="231438"/>
    <lineage>
        <taxon>Bacteria</taxon>
        <taxon>Pseudomonadati</taxon>
        <taxon>Thermodesulfobacteriota</taxon>
        <taxon>Desulfobacteria</taxon>
        <taxon>Desulfobacterales</taxon>
        <taxon>Desulfolunaceae</taxon>
        <taxon>Desulfoluna</taxon>
    </lineage>
</organism>
<dbReference type="AlphaFoldDB" id="A0A4U8YP96"/>
<dbReference type="Pfam" id="PF03591">
    <property type="entry name" value="AzlC"/>
    <property type="match status" value="1"/>
</dbReference>
<feature type="transmembrane region" description="Helical" evidence="8">
    <location>
        <begin position="134"/>
        <end position="159"/>
    </location>
</feature>
<evidence type="ECO:0000313" key="9">
    <source>
        <dbReference type="EMBL" id="VFQ46035.1"/>
    </source>
</evidence>
<feature type="transmembrane region" description="Helical" evidence="8">
    <location>
        <begin position="74"/>
        <end position="97"/>
    </location>
</feature>
<keyword evidence="7 8" id="KW-0472">Membrane</keyword>